<feature type="region of interest" description="Disordered" evidence="1">
    <location>
        <begin position="68"/>
        <end position="130"/>
    </location>
</feature>
<feature type="compositionally biased region" description="Basic and acidic residues" evidence="1">
    <location>
        <begin position="69"/>
        <end position="89"/>
    </location>
</feature>
<name>A0AAV4EQ63_9GAST</name>
<evidence type="ECO:0000259" key="2">
    <source>
        <dbReference type="PROSITE" id="PS50879"/>
    </source>
</evidence>
<sequence length="130" mass="14756">MREGLQEVKNKGSTLGNIVILSDSLSATTSLTNLEDKHARPDLAEETTHIAQELREQQQITVCWIPSHCDTKGNEMADQRAKEGLENENNKYQTRKQGIQKHHKQENKKGNDRKNGTNAKPHNSIKYPLQ</sequence>
<evidence type="ECO:0000313" key="3">
    <source>
        <dbReference type="EMBL" id="GFR62989.1"/>
    </source>
</evidence>
<proteinExistence type="predicted"/>
<keyword evidence="4" id="KW-1185">Reference proteome</keyword>
<protein>
    <submittedName>
        <fullName evidence="3">Ribonuclease H1</fullName>
    </submittedName>
</protein>
<dbReference type="AlphaFoldDB" id="A0AAV4EQ63"/>
<dbReference type="CDD" id="cd09276">
    <property type="entry name" value="Rnase_HI_RT_non_LTR"/>
    <property type="match status" value="1"/>
</dbReference>
<dbReference type="GO" id="GO:0004523">
    <property type="term" value="F:RNA-DNA hybrid ribonuclease activity"/>
    <property type="evidence" value="ECO:0007669"/>
    <property type="project" value="InterPro"/>
</dbReference>
<accession>A0AAV4EQ63</accession>
<evidence type="ECO:0000256" key="1">
    <source>
        <dbReference type="SAM" id="MobiDB-lite"/>
    </source>
</evidence>
<evidence type="ECO:0000313" key="4">
    <source>
        <dbReference type="Proteomes" id="UP000762676"/>
    </source>
</evidence>
<dbReference type="SUPFAM" id="SSF53098">
    <property type="entry name" value="Ribonuclease H-like"/>
    <property type="match status" value="1"/>
</dbReference>
<dbReference type="InterPro" id="IPR036397">
    <property type="entry name" value="RNaseH_sf"/>
</dbReference>
<dbReference type="Gene3D" id="3.30.420.10">
    <property type="entry name" value="Ribonuclease H-like superfamily/Ribonuclease H"/>
    <property type="match status" value="1"/>
</dbReference>
<gene>
    <name evidence="3" type="ORF">ElyMa_001884100</name>
</gene>
<dbReference type="Proteomes" id="UP000762676">
    <property type="component" value="Unassembled WGS sequence"/>
</dbReference>
<dbReference type="Pfam" id="PF00075">
    <property type="entry name" value="RNase_H"/>
    <property type="match status" value="1"/>
</dbReference>
<feature type="domain" description="RNase H type-1" evidence="2">
    <location>
        <begin position="1"/>
        <end position="86"/>
    </location>
</feature>
<reference evidence="3 4" key="1">
    <citation type="journal article" date="2021" name="Elife">
        <title>Chloroplast acquisition without the gene transfer in kleptoplastic sea slugs, Plakobranchus ocellatus.</title>
        <authorList>
            <person name="Maeda T."/>
            <person name="Takahashi S."/>
            <person name="Yoshida T."/>
            <person name="Shimamura S."/>
            <person name="Takaki Y."/>
            <person name="Nagai Y."/>
            <person name="Toyoda A."/>
            <person name="Suzuki Y."/>
            <person name="Arimoto A."/>
            <person name="Ishii H."/>
            <person name="Satoh N."/>
            <person name="Nishiyama T."/>
            <person name="Hasebe M."/>
            <person name="Maruyama T."/>
            <person name="Minagawa J."/>
            <person name="Obokata J."/>
            <person name="Shigenobu S."/>
        </authorList>
    </citation>
    <scope>NUCLEOTIDE SEQUENCE [LARGE SCALE GENOMIC DNA]</scope>
</reference>
<dbReference type="PROSITE" id="PS50879">
    <property type="entry name" value="RNASE_H_1"/>
    <property type="match status" value="1"/>
</dbReference>
<dbReference type="InterPro" id="IPR012337">
    <property type="entry name" value="RNaseH-like_sf"/>
</dbReference>
<comment type="caution">
    <text evidence="3">The sequence shown here is derived from an EMBL/GenBank/DDBJ whole genome shotgun (WGS) entry which is preliminary data.</text>
</comment>
<organism evidence="3 4">
    <name type="scientific">Elysia marginata</name>
    <dbReference type="NCBI Taxonomy" id="1093978"/>
    <lineage>
        <taxon>Eukaryota</taxon>
        <taxon>Metazoa</taxon>
        <taxon>Spiralia</taxon>
        <taxon>Lophotrochozoa</taxon>
        <taxon>Mollusca</taxon>
        <taxon>Gastropoda</taxon>
        <taxon>Heterobranchia</taxon>
        <taxon>Euthyneura</taxon>
        <taxon>Panpulmonata</taxon>
        <taxon>Sacoglossa</taxon>
        <taxon>Placobranchoidea</taxon>
        <taxon>Plakobranchidae</taxon>
        <taxon>Elysia</taxon>
    </lineage>
</organism>
<dbReference type="InterPro" id="IPR002156">
    <property type="entry name" value="RNaseH_domain"/>
</dbReference>
<dbReference type="GO" id="GO:0003676">
    <property type="term" value="F:nucleic acid binding"/>
    <property type="evidence" value="ECO:0007669"/>
    <property type="project" value="InterPro"/>
</dbReference>
<dbReference type="EMBL" id="BMAT01003824">
    <property type="protein sequence ID" value="GFR62989.1"/>
    <property type="molecule type" value="Genomic_DNA"/>
</dbReference>